<evidence type="ECO:0000313" key="2">
    <source>
        <dbReference type="EMBL" id="KGR84339.1"/>
    </source>
</evidence>
<dbReference type="AlphaFoldDB" id="A0A0A3II18"/>
<protein>
    <recommendedName>
        <fullName evidence="4">DUF4030 domain-containing protein</fullName>
    </recommendedName>
</protein>
<keyword evidence="1" id="KW-1133">Transmembrane helix</keyword>
<dbReference type="OrthoDB" id="2791955at2"/>
<gene>
    <name evidence="2" type="ORF">CD32_12140</name>
</gene>
<reference evidence="2 3" key="1">
    <citation type="submission" date="2014-02" db="EMBL/GenBank/DDBJ databases">
        <title>Draft genome sequence of Lysinibacillus odysseyi NBRC 100172.</title>
        <authorList>
            <person name="Zhang F."/>
            <person name="Wang G."/>
            <person name="Zhang L."/>
        </authorList>
    </citation>
    <scope>NUCLEOTIDE SEQUENCE [LARGE SCALE GENOMIC DNA]</scope>
    <source>
        <strain evidence="2 3">NBRC 100172</strain>
    </source>
</reference>
<sequence length="348" mass="38970">MKSTLDEQLKELGEDLQVKSQAKGELKRRVLQNAAAPRKNHGRKYVWAVAAVCLLVLTSPFYSTTMAGIASKILPLDIRSSLSDGGGTNITRDLYEMVEKEGYMLNSVGVTPSPYTIEINLILDGGTLKDAQDHLTPLVETYLNENGYDQYELVFSEMEEMPSYEDADETGILLEQINEIAVEIFTAYGYAEEAAQLGIGLNKTEPAYTATLDMPDHITEADKIVADMKKEFKERDIKVKGIEVQTFNLAHRQQDNRWGMIASDIYDAMAGKSAYQVSGLSYKVKKGHTYVWLKTDFTKRPGGELIREIEEAVQKYLAAPETAEIIQNDAYTIQLLLKDKTPFLEVTN</sequence>
<organism evidence="2 3">
    <name type="scientific">Lysinibacillus odysseyi 34hs-1 = NBRC 100172</name>
    <dbReference type="NCBI Taxonomy" id="1220589"/>
    <lineage>
        <taxon>Bacteria</taxon>
        <taxon>Bacillati</taxon>
        <taxon>Bacillota</taxon>
        <taxon>Bacilli</taxon>
        <taxon>Bacillales</taxon>
        <taxon>Bacillaceae</taxon>
        <taxon>Lysinibacillus</taxon>
    </lineage>
</organism>
<evidence type="ECO:0000313" key="3">
    <source>
        <dbReference type="Proteomes" id="UP000030437"/>
    </source>
</evidence>
<accession>A0A0A3II18</accession>
<keyword evidence="1" id="KW-0472">Membrane</keyword>
<dbReference type="EMBL" id="JPVP01000056">
    <property type="protein sequence ID" value="KGR84339.1"/>
    <property type="molecule type" value="Genomic_DNA"/>
</dbReference>
<name>A0A0A3II18_9BACI</name>
<dbReference type="eggNOG" id="ENOG50333PQ">
    <property type="taxonomic scope" value="Bacteria"/>
</dbReference>
<dbReference type="Proteomes" id="UP000030437">
    <property type="component" value="Unassembled WGS sequence"/>
</dbReference>
<keyword evidence="3" id="KW-1185">Reference proteome</keyword>
<comment type="caution">
    <text evidence="2">The sequence shown here is derived from an EMBL/GenBank/DDBJ whole genome shotgun (WGS) entry which is preliminary data.</text>
</comment>
<feature type="transmembrane region" description="Helical" evidence="1">
    <location>
        <begin position="45"/>
        <end position="62"/>
    </location>
</feature>
<keyword evidence="1" id="KW-0812">Transmembrane</keyword>
<proteinExistence type="predicted"/>
<evidence type="ECO:0000256" key="1">
    <source>
        <dbReference type="SAM" id="Phobius"/>
    </source>
</evidence>
<evidence type="ECO:0008006" key="4">
    <source>
        <dbReference type="Google" id="ProtNLM"/>
    </source>
</evidence>
<dbReference type="RefSeq" id="WP_036154939.1">
    <property type="nucleotide sequence ID" value="NZ_AVCX01000005.1"/>
</dbReference>